<dbReference type="AlphaFoldDB" id="B3EM01"/>
<feature type="transmembrane region" description="Helical" evidence="5">
    <location>
        <begin position="361"/>
        <end position="378"/>
    </location>
</feature>
<keyword evidence="3 5" id="KW-1133">Transmembrane helix</keyword>
<dbReference type="PANTHER" id="PTHR37422">
    <property type="entry name" value="TEICHURONIC ACID BIOSYNTHESIS PROTEIN TUAE"/>
    <property type="match status" value="1"/>
</dbReference>
<dbReference type="GO" id="GO:0016020">
    <property type="term" value="C:membrane"/>
    <property type="evidence" value="ECO:0007669"/>
    <property type="project" value="UniProtKB-SubCell"/>
</dbReference>
<keyword evidence="4 5" id="KW-0472">Membrane</keyword>
<feature type="transmembrane region" description="Helical" evidence="5">
    <location>
        <begin position="90"/>
        <end position="109"/>
    </location>
</feature>
<dbReference type="InterPro" id="IPR051533">
    <property type="entry name" value="WaaL-like"/>
</dbReference>
<dbReference type="KEGG" id="cpb:Cphamn1_1928"/>
<feature type="transmembrane region" description="Helical" evidence="5">
    <location>
        <begin position="384"/>
        <end position="401"/>
    </location>
</feature>
<evidence type="ECO:0000256" key="4">
    <source>
        <dbReference type="ARBA" id="ARBA00023136"/>
    </source>
</evidence>
<feature type="transmembrane region" description="Helical" evidence="5">
    <location>
        <begin position="159"/>
        <end position="186"/>
    </location>
</feature>
<gene>
    <name evidence="7" type="ordered locus">Cphamn1_1928</name>
</gene>
<feature type="domain" description="O-antigen ligase-related" evidence="6">
    <location>
        <begin position="200"/>
        <end position="344"/>
    </location>
</feature>
<reference evidence="7" key="1">
    <citation type="submission" date="2008-06" db="EMBL/GenBank/DDBJ databases">
        <title>Complete sequence of Chlorobium phaeobacteroides BS1.</title>
        <authorList>
            <consortium name="US DOE Joint Genome Institute"/>
            <person name="Lucas S."/>
            <person name="Copeland A."/>
            <person name="Lapidus A."/>
            <person name="Glavina del Rio T."/>
            <person name="Dalin E."/>
            <person name="Tice H."/>
            <person name="Bruce D."/>
            <person name="Goodwin L."/>
            <person name="Pitluck S."/>
            <person name="Schmutz J."/>
            <person name="Larimer F."/>
            <person name="Land M."/>
            <person name="Hauser L."/>
            <person name="Kyrpides N."/>
            <person name="Ovchinnikova G."/>
            <person name="Li T."/>
            <person name="Liu Z."/>
            <person name="Zhao F."/>
            <person name="Overmann J."/>
            <person name="Bryant D.A."/>
            <person name="Richardson P."/>
        </authorList>
    </citation>
    <scope>NUCLEOTIDE SEQUENCE [LARGE SCALE GENOMIC DNA]</scope>
    <source>
        <strain evidence="7">BS1</strain>
    </source>
</reference>
<evidence type="ECO:0000313" key="7">
    <source>
        <dbReference type="EMBL" id="ACE04842.1"/>
    </source>
</evidence>
<accession>B3EM01</accession>
<protein>
    <submittedName>
        <fullName evidence="7">O-antigen polymerase</fullName>
    </submittedName>
</protein>
<comment type="subcellular location">
    <subcellularLocation>
        <location evidence="1">Membrane</location>
        <topology evidence="1">Multi-pass membrane protein</topology>
    </subcellularLocation>
</comment>
<feature type="transmembrane region" description="Helical" evidence="5">
    <location>
        <begin position="216"/>
        <end position="232"/>
    </location>
</feature>
<dbReference type="eggNOG" id="COG3307">
    <property type="taxonomic scope" value="Bacteria"/>
</dbReference>
<dbReference type="EMBL" id="CP001101">
    <property type="protein sequence ID" value="ACE04842.1"/>
    <property type="molecule type" value="Genomic_DNA"/>
</dbReference>
<evidence type="ECO:0000256" key="1">
    <source>
        <dbReference type="ARBA" id="ARBA00004141"/>
    </source>
</evidence>
<name>B3EM01_CHLPB</name>
<feature type="transmembrane region" description="Helical" evidence="5">
    <location>
        <begin position="244"/>
        <end position="260"/>
    </location>
</feature>
<feature type="transmembrane region" description="Helical" evidence="5">
    <location>
        <begin position="67"/>
        <end position="84"/>
    </location>
</feature>
<sequence>MAIISISNKRDKSDFKIYSIARVSIYLLLFGGLINNVFQVGVQYLYLVVSLMMILPFVLNKSIDVLMGVYLLVVILLFVYSFFLTEGLSYKYYSSFVYYVAIPFAYGRGNLFVNQYYYNKLLYGLLVVVIPNAIVVLMQSNGLYVNLFPVEYTRISDVVYVRCTGVLGGSLINGLVSALCLIIIIYRALEEKKYKTIDLLLFVLSLYALLLSYSRGAYVLLMVAVFVIVYKMRILSFKGVKRPYVVFFIVLFVAVILFYNDVVLERIYSIFDFSQGGNLLRYDYWLRSLQVFKDNMILGAGLGMTSTVGGSDSSMVIAGDASIAESYYLKLMVEGGIMLLISFLPLVFYGIKKSLKEKNELLFSAIFIAITIETFIMPSLESPLISIIYWLCWGALMKRSFSELRKRYMGFAFKD</sequence>
<evidence type="ECO:0000259" key="6">
    <source>
        <dbReference type="Pfam" id="PF04932"/>
    </source>
</evidence>
<organism evidence="7">
    <name type="scientific">Chlorobium phaeobacteroides (strain BS1)</name>
    <dbReference type="NCBI Taxonomy" id="331678"/>
    <lineage>
        <taxon>Bacteria</taxon>
        <taxon>Pseudomonadati</taxon>
        <taxon>Chlorobiota</taxon>
        <taxon>Chlorobiia</taxon>
        <taxon>Chlorobiales</taxon>
        <taxon>Chlorobiaceae</taxon>
        <taxon>Chlorobium/Pelodictyon group</taxon>
        <taxon>Chlorobium</taxon>
    </lineage>
</organism>
<dbReference type="InterPro" id="IPR007016">
    <property type="entry name" value="O-antigen_ligase-rel_domated"/>
</dbReference>
<evidence type="ECO:0000256" key="5">
    <source>
        <dbReference type="SAM" id="Phobius"/>
    </source>
</evidence>
<dbReference type="PANTHER" id="PTHR37422:SF13">
    <property type="entry name" value="LIPOPOLYSACCHARIDE BIOSYNTHESIS PROTEIN PA4999-RELATED"/>
    <property type="match status" value="1"/>
</dbReference>
<dbReference type="Pfam" id="PF04932">
    <property type="entry name" value="Wzy_C"/>
    <property type="match status" value="1"/>
</dbReference>
<evidence type="ECO:0000256" key="3">
    <source>
        <dbReference type="ARBA" id="ARBA00022989"/>
    </source>
</evidence>
<feature type="transmembrane region" description="Helical" evidence="5">
    <location>
        <begin position="327"/>
        <end position="349"/>
    </location>
</feature>
<dbReference type="HOGENOM" id="CLU_661736_0_0_10"/>
<feature type="transmembrane region" description="Helical" evidence="5">
    <location>
        <begin position="20"/>
        <end position="38"/>
    </location>
</feature>
<feature type="transmembrane region" description="Helical" evidence="5">
    <location>
        <begin position="121"/>
        <end position="139"/>
    </location>
</feature>
<dbReference type="STRING" id="331678.Cphamn1_1928"/>
<proteinExistence type="predicted"/>
<evidence type="ECO:0000256" key="2">
    <source>
        <dbReference type="ARBA" id="ARBA00022692"/>
    </source>
</evidence>
<keyword evidence="2 5" id="KW-0812">Transmembrane</keyword>